<dbReference type="GO" id="GO:0032259">
    <property type="term" value="P:methylation"/>
    <property type="evidence" value="ECO:0007669"/>
    <property type="project" value="UniProtKB-KW"/>
</dbReference>
<dbReference type="EC" id="2.1.1.-" evidence="6"/>
<evidence type="ECO:0000256" key="2">
    <source>
        <dbReference type="ARBA" id="ARBA00022490"/>
    </source>
</evidence>
<dbReference type="EMBL" id="CP162599">
    <property type="protein sequence ID" value="XDK31399.1"/>
    <property type="molecule type" value="Genomic_DNA"/>
</dbReference>
<dbReference type="GO" id="GO:0008276">
    <property type="term" value="F:protein methyltransferase activity"/>
    <property type="evidence" value="ECO:0007669"/>
    <property type="project" value="UniProtKB-UniRule"/>
</dbReference>
<keyword evidence="2 6" id="KW-0963">Cytoplasm</keyword>
<dbReference type="PIRSF" id="PIRSF000401">
    <property type="entry name" value="RPL11_MTase"/>
    <property type="match status" value="1"/>
</dbReference>
<dbReference type="PANTHER" id="PTHR43648:SF1">
    <property type="entry name" value="ELECTRON TRANSFER FLAVOPROTEIN BETA SUBUNIT LYSINE METHYLTRANSFERASE"/>
    <property type="match status" value="1"/>
</dbReference>
<sequence length="312" mass="34697">MKKWLEICIHTTNEAQEAITNIIEEAGVNGVVIEDPLDLTKERDSFFGEIYELDLGNFPKEGIYIKFYLPREANAEKQIEQIKGKIDDLASLGIDLGQNQLTSKEIHEDDWANEWKKYYKPVKISEKITIAPTWEKVENMPEDGLLIELDPGMAFGTGTHPTTMQSVRGLEQYVKPNDTMIDVGCGSGVLSIAGCLIGAQKSYAFDIDPVAINSTKMNAEINGLANLVEARENNLLKDIDTQADVIVANILAEIILLCVDDAYRLLKTDGMFITAGIIQKKKQEVIDKMTAAGFSIVEVNELKDWVSIIAKK</sequence>
<dbReference type="HAMAP" id="MF_00735">
    <property type="entry name" value="Methyltr_PrmA"/>
    <property type="match status" value="1"/>
</dbReference>
<comment type="function">
    <text evidence="6">Methylates ribosomal protein L11.</text>
</comment>
<dbReference type="NCBIfam" id="TIGR00406">
    <property type="entry name" value="prmA"/>
    <property type="match status" value="1"/>
</dbReference>
<feature type="binding site" evidence="6">
    <location>
        <position position="249"/>
    </location>
    <ligand>
        <name>S-adenosyl-L-methionine</name>
        <dbReference type="ChEBI" id="CHEBI:59789"/>
    </ligand>
</feature>
<dbReference type="GO" id="GO:0005840">
    <property type="term" value="C:ribosome"/>
    <property type="evidence" value="ECO:0007669"/>
    <property type="project" value="UniProtKB-KW"/>
</dbReference>
<evidence type="ECO:0000256" key="3">
    <source>
        <dbReference type="ARBA" id="ARBA00022603"/>
    </source>
</evidence>
<protein>
    <recommendedName>
        <fullName evidence="6">Ribosomal protein L11 methyltransferase</fullName>
        <shortName evidence="6">L11 Mtase</shortName>
        <ecNumber evidence="6">2.1.1.-</ecNumber>
    </recommendedName>
</protein>
<dbReference type="InterPro" id="IPR029063">
    <property type="entry name" value="SAM-dependent_MTases_sf"/>
</dbReference>
<evidence type="ECO:0000256" key="5">
    <source>
        <dbReference type="ARBA" id="ARBA00022691"/>
    </source>
</evidence>
<comment type="catalytic activity">
    <reaction evidence="6">
        <text>L-lysyl-[protein] + 3 S-adenosyl-L-methionine = N(6),N(6),N(6)-trimethyl-L-lysyl-[protein] + 3 S-adenosyl-L-homocysteine + 3 H(+)</text>
        <dbReference type="Rhea" id="RHEA:54192"/>
        <dbReference type="Rhea" id="RHEA-COMP:9752"/>
        <dbReference type="Rhea" id="RHEA-COMP:13826"/>
        <dbReference type="ChEBI" id="CHEBI:15378"/>
        <dbReference type="ChEBI" id="CHEBI:29969"/>
        <dbReference type="ChEBI" id="CHEBI:57856"/>
        <dbReference type="ChEBI" id="CHEBI:59789"/>
        <dbReference type="ChEBI" id="CHEBI:61961"/>
    </reaction>
</comment>
<proteinExistence type="inferred from homology"/>
<name>A0AB39HL52_9BACI</name>
<dbReference type="Pfam" id="PF06325">
    <property type="entry name" value="PrmA"/>
    <property type="match status" value="1"/>
</dbReference>
<dbReference type="RefSeq" id="WP_368652126.1">
    <property type="nucleotide sequence ID" value="NZ_CP162599.1"/>
</dbReference>
<comment type="similarity">
    <text evidence="1 6">Belongs to the methyltransferase superfamily. PrmA family.</text>
</comment>
<reference evidence="7" key="1">
    <citation type="submission" date="2024-07" db="EMBL/GenBank/DDBJ databases">
        <title>Halotolerant mesophilic bacterium Ornithinibacillus sp. 4-3, sp. nov., isolated from soil.</title>
        <authorList>
            <person name="Sidarenka A.V."/>
            <person name="Guliayeva D.E."/>
            <person name="Leanovich S.I."/>
            <person name="Hileuskaya K.S."/>
            <person name="Akhremchuk A.E."/>
            <person name="Sikolenko M.A."/>
            <person name="Valentovich L.N."/>
        </authorList>
    </citation>
    <scope>NUCLEOTIDE SEQUENCE</scope>
    <source>
        <strain evidence="7">4-3</strain>
    </source>
</reference>
<dbReference type="GO" id="GO:0005737">
    <property type="term" value="C:cytoplasm"/>
    <property type="evidence" value="ECO:0007669"/>
    <property type="project" value="UniProtKB-SubCell"/>
</dbReference>
<feature type="binding site" evidence="6">
    <location>
        <position position="163"/>
    </location>
    <ligand>
        <name>S-adenosyl-L-methionine</name>
        <dbReference type="ChEBI" id="CHEBI:59789"/>
    </ligand>
</feature>
<dbReference type="PANTHER" id="PTHR43648">
    <property type="entry name" value="ELECTRON TRANSFER FLAVOPROTEIN BETA SUBUNIT LYSINE METHYLTRANSFERASE"/>
    <property type="match status" value="1"/>
</dbReference>
<evidence type="ECO:0000256" key="4">
    <source>
        <dbReference type="ARBA" id="ARBA00022679"/>
    </source>
</evidence>
<keyword evidence="7" id="KW-0689">Ribosomal protein</keyword>
<feature type="binding site" evidence="6">
    <location>
        <position position="184"/>
    </location>
    <ligand>
        <name>S-adenosyl-L-methionine</name>
        <dbReference type="ChEBI" id="CHEBI:59789"/>
    </ligand>
</feature>
<evidence type="ECO:0000313" key="7">
    <source>
        <dbReference type="EMBL" id="XDK31399.1"/>
    </source>
</evidence>
<dbReference type="AlphaFoldDB" id="A0AB39HL52"/>
<dbReference type="InterPro" id="IPR050078">
    <property type="entry name" value="Ribosomal_L11_MeTrfase_PrmA"/>
</dbReference>
<comment type="subcellular location">
    <subcellularLocation>
        <location evidence="6">Cytoplasm</location>
    </subcellularLocation>
</comment>
<accession>A0AB39HL52</accession>
<keyword evidence="3 6" id="KW-0489">Methyltransferase</keyword>
<organism evidence="7">
    <name type="scientific">Ornithinibacillus sp. 4-3</name>
    <dbReference type="NCBI Taxonomy" id="3231488"/>
    <lineage>
        <taxon>Bacteria</taxon>
        <taxon>Bacillati</taxon>
        <taxon>Bacillota</taxon>
        <taxon>Bacilli</taxon>
        <taxon>Bacillales</taxon>
        <taxon>Bacillaceae</taxon>
        <taxon>Ornithinibacillus</taxon>
    </lineage>
</organism>
<dbReference type="Gene3D" id="3.40.50.150">
    <property type="entry name" value="Vaccinia Virus protein VP39"/>
    <property type="match status" value="1"/>
</dbReference>
<dbReference type="CDD" id="cd02440">
    <property type="entry name" value="AdoMet_MTases"/>
    <property type="match status" value="1"/>
</dbReference>
<dbReference type="InterPro" id="IPR004498">
    <property type="entry name" value="Ribosomal_PrmA_MeTrfase"/>
</dbReference>
<dbReference type="SUPFAM" id="SSF53335">
    <property type="entry name" value="S-adenosyl-L-methionine-dependent methyltransferases"/>
    <property type="match status" value="1"/>
</dbReference>
<keyword evidence="4 6" id="KW-0808">Transferase</keyword>
<keyword evidence="7" id="KW-0687">Ribonucleoprotein</keyword>
<keyword evidence="5 6" id="KW-0949">S-adenosyl-L-methionine</keyword>
<gene>
    <name evidence="6 7" type="primary">prmA</name>
    <name evidence="7" type="ORF">AB4Y30_10185</name>
</gene>
<evidence type="ECO:0000256" key="1">
    <source>
        <dbReference type="ARBA" id="ARBA00009741"/>
    </source>
</evidence>
<feature type="binding site" evidence="6">
    <location>
        <position position="206"/>
    </location>
    <ligand>
        <name>S-adenosyl-L-methionine</name>
        <dbReference type="ChEBI" id="CHEBI:59789"/>
    </ligand>
</feature>
<evidence type="ECO:0000256" key="6">
    <source>
        <dbReference type="HAMAP-Rule" id="MF_00735"/>
    </source>
</evidence>